<feature type="compositionally biased region" description="Basic and acidic residues" evidence="1">
    <location>
        <begin position="392"/>
        <end position="403"/>
    </location>
</feature>
<dbReference type="SUPFAM" id="SSF48371">
    <property type="entry name" value="ARM repeat"/>
    <property type="match status" value="1"/>
</dbReference>
<dbReference type="InterPro" id="IPR016024">
    <property type="entry name" value="ARM-type_fold"/>
</dbReference>
<keyword evidence="3" id="KW-1185">Reference proteome</keyword>
<feature type="compositionally biased region" description="Basic and acidic residues" evidence="1">
    <location>
        <begin position="303"/>
        <end position="324"/>
    </location>
</feature>
<reference evidence="2" key="1">
    <citation type="submission" date="2020-07" db="EMBL/GenBank/DDBJ databases">
        <authorList>
            <person name="Nazaruddin N."/>
        </authorList>
    </citation>
    <scope>NUCLEOTIDE SEQUENCE</scope>
</reference>
<dbReference type="EMBL" id="CAJDYZ010011188">
    <property type="protein sequence ID" value="CAD1479092.1"/>
    <property type="molecule type" value="Genomic_DNA"/>
</dbReference>
<proteinExistence type="predicted"/>
<comment type="caution">
    <text evidence="2">The sequence shown here is derived from an EMBL/GenBank/DDBJ whole genome shotgun (WGS) entry which is preliminary data.</text>
</comment>
<feature type="region of interest" description="Disordered" evidence="1">
    <location>
        <begin position="303"/>
        <end position="328"/>
    </location>
</feature>
<feature type="compositionally biased region" description="Basic residues" evidence="1">
    <location>
        <begin position="106"/>
        <end position="118"/>
    </location>
</feature>
<feature type="region of interest" description="Disordered" evidence="1">
    <location>
        <begin position="103"/>
        <end position="122"/>
    </location>
</feature>
<gene>
    <name evidence="2" type="ORF">MHI_LOCUS840831</name>
</gene>
<sequence length="403" mass="47001">MVSVFEEACTFPKMDIIPRHCLTKQDYIDMLATPSRKCPPECQKKMVLRKLKPVSPRIKELAQPTRQRMLITLQQGASILPPALLDNLVRTIEKETCLTPEQAAKISRKKKARGKKRKGGTDKWQYKEANKLKKPGGGMTPTGSFDKDSVSCQYLMAERFVRSILKWKCSYPKSEFNDVAEVIVRRLVDILEYSPPQDEDRKSQQVRHLADVIACWITEVLTEVAQYQEEKLMEQCKKKEEEMKIDEEEEEEEEEEEDEDEEDKDKDLKRYEDDDDREPDLDWEEDKKTIDKKIKEREVVSKLEKEDVTPEMDDKVEEKIKPEIEQPEVTEMELLVEVETETQVESEEQVETEMQTEPKVQVEAEVETQLDTETEVGKEIKLEPESEPELESEPKFEPEPEAA</sequence>
<name>A0A6V7HHV3_9HYME</name>
<evidence type="ECO:0000313" key="3">
    <source>
        <dbReference type="Proteomes" id="UP000752696"/>
    </source>
</evidence>
<protein>
    <submittedName>
        <fullName evidence="2">Uncharacterized protein</fullName>
    </submittedName>
</protein>
<feature type="compositionally biased region" description="Basic and acidic residues" evidence="1">
    <location>
        <begin position="375"/>
        <end position="384"/>
    </location>
</feature>
<feature type="compositionally biased region" description="Acidic residues" evidence="1">
    <location>
        <begin position="273"/>
        <end position="284"/>
    </location>
</feature>
<feature type="non-terminal residue" evidence="2">
    <location>
        <position position="403"/>
    </location>
</feature>
<organism evidence="2 3">
    <name type="scientific">Heterotrigona itama</name>
    <dbReference type="NCBI Taxonomy" id="395501"/>
    <lineage>
        <taxon>Eukaryota</taxon>
        <taxon>Metazoa</taxon>
        <taxon>Ecdysozoa</taxon>
        <taxon>Arthropoda</taxon>
        <taxon>Hexapoda</taxon>
        <taxon>Insecta</taxon>
        <taxon>Pterygota</taxon>
        <taxon>Neoptera</taxon>
        <taxon>Endopterygota</taxon>
        <taxon>Hymenoptera</taxon>
        <taxon>Apocrita</taxon>
        <taxon>Aculeata</taxon>
        <taxon>Apoidea</taxon>
        <taxon>Anthophila</taxon>
        <taxon>Apidae</taxon>
        <taxon>Heterotrigona</taxon>
    </lineage>
</organism>
<evidence type="ECO:0000313" key="2">
    <source>
        <dbReference type="EMBL" id="CAD1479092.1"/>
    </source>
</evidence>
<evidence type="ECO:0000256" key="1">
    <source>
        <dbReference type="SAM" id="MobiDB-lite"/>
    </source>
</evidence>
<dbReference type="OrthoDB" id="6777429at2759"/>
<feature type="compositionally biased region" description="Acidic residues" evidence="1">
    <location>
        <begin position="340"/>
        <end position="351"/>
    </location>
</feature>
<dbReference type="Proteomes" id="UP000752696">
    <property type="component" value="Unassembled WGS sequence"/>
</dbReference>
<feature type="region of interest" description="Disordered" evidence="1">
    <location>
        <begin position="241"/>
        <end position="289"/>
    </location>
</feature>
<feature type="region of interest" description="Disordered" evidence="1">
    <location>
        <begin position="340"/>
        <end position="403"/>
    </location>
</feature>
<feature type="compositionally biased region" description="Acidic residues" evidence="1">
    <location>
        <begin position="364"/>
        <end position="374"/>
    </location>
</feature>
<accession>A0A6V7HHV3</accession>
<feature type="compositionally biased region" description="Acidic residues" evidence="1">
    <location>
        <begin position="243"/>
        <end position="264"/>
    </location>
</feature>
<dbReference type="AlphaFoldDB" id="A0A6V7HHV3"/>